<sequence>MDLTQVSSSSSSPSRPQKSFANEALNVAEYDERPFLKRLGIVDWLFAVVMVAGAGFALSRYHPFMNYYDKLVLCLAVPVFVVLGWRWKPVRPLMVGIAALSLLAIQIYQGDLSRADSAFFLKYFLSSQSAILWMSALFV</sequence>
<evidence type="ECO:0000313" key="2">
    <source>
        <dbReference type="EMBL" id="KAE8754254.1"/>
    </source>
</evidence>
<evidence type="ECO:0000313" key="3">
    <source>
        <dbReference type="Proteomes" id="UP000463700"/>
    </source>
</evidence>
<name>A0A6N6W363_9BURK</name>
<feature type="transmembrane region" description="Helical" evidence="1">
    <location>
        <begin position="71"/>
        <end position="87"/>
    </location>
</feature>
<feature type="non-terminal residue" evidence="2">
    <location>
        <position position="139"/>
    </location>
</feature>
<comment type="caution">
    <text evidence="2">The sequence shown here is derived from an EMBL/GenBank/DDBJ whole genome shotgun (WGS) entry which is preliminary data.</text>
</comment>
<keyword evidence="1" id="KW-0812">Transmembrane</keyword>
<keyword evidence="1" id="KW-1133">Transmembrane helix</keyword>
<dbReference type="AlphaFoldDB" id="A0A6N6W363"/>
<dbReference type="EMBL" id="VOSW01000136">
    <property type="protein sequence ID" value="KAE8754254.1"/>
    <property type="molecule type" value="Genomic_DNA"/>
</dbReference>
<protein>
    <submittedName>
        <fullName evidence="2">C-type cytochrome biogenesis protein CcsB</fullName>
    </submittedName>
</protein>
<proteinExistence type="predicted"/>
<feature type="transmembrane region" description="Helical" evidence="1">
    <location>
        <begin position="41"/>
        <end position="59"/>
    </location>
</feature>
<evidence type="ECO:0000256" key="1">
    <source>
        <dbReference type="SAM" id="Phobius"/>
    </source>
</evidence>
<gene>
    <name evidence="2" type="ORF">FSO04_40495</name>
</gene>
<reference evidence="2 3" key="1">
    <citation type="journal article" date="2020" name="Int. J. Syst. Evol. Microbiol.">
        <title>Paraburkholderia madseniana sp. nov., a phenolic acid-degrading bacterium isolated from acidic forest soil.</title>
        <authorList>
            <person name="Wilhelm R.C."/>
            <person name="Murphy S.J.L."/>
            <person name="Feriancek N.M."/>
            <person name="Karasz D.C."/>
            <person name="DeRito C.M."/>
            <person name="Newman J.D."/>
            <person name="Buckley D.H."/>
        </authorList>
    </citation>
    <scope>NUCLEOTIDE SEQUENCE [LARGE SCALE GENOMIC DNA]</scope>
    <source>
        <strain evidence="2 3">RP11</strain>
    </source>
</reference>
<dbReference type="Proteomes" id="UP000463700">
    <property type="component" value="Unassembled WGS sequence"/>
</dbReference>
<keyword evidence="1" id="KW-0472">Membrane</keyword>
<accession>A0A6N6W363</accession>
<organism evidence="2 3">
    <name type="scientific">Paraburkholderia madseniana</name>
    <dbReference type="NCBI Taxonomy" id="2599607"/>
    <lineage>
        <taxon>Bacteria</taxon>
        <taxon>Pseudomonadati</taxon>
        <taxon>Pseudomonadota</taxon>
        <taxon>Betaproteobacteria</taxon>
        <taxon>Burkholderiales</taxon>
        <taxon>Burkholderiaceae</taxon>
        <taxon>Paraburkholderia</taxon>
    </lineage>
</organism>